<reference evidence="1" key="1">
    <citation type="submission" date="2021-05" db="EMBL/GenBank/DDBJ databases">
        <authorList>
            <person name="Pan Q."/>
            <person name="Jouanno E."/>
            <person name="Zahm M."/>
            <person name="Klopp C."/>
            <person name="Cabau C."/>
            <person name="Louis A."/>
            <person name="Berthelot C."/>
            <person name="Parey E."/>
            <person name="Roest Crollius H."/>
            <person name="Montfort J."/>
            <person name="Robinson-Rechavi M."/>
            <person name="Bouchez O."/>
            <person name="Lampietro C."/>
            <person name="Lopez Roques C."/>
            <person name="Donnadieu C."/>
            <person name="Postlethwait J."/>
            <person name="Bobe J."/>
            <person name="Dillon D."/>
            <person name="Chandos A."/>
            <person name="von Hippel F."/>
            <person name="Guiguen Y."/>
        </authorList>
    </citation>
    <scope>NUCLEOTIDE SEQUENCE</scope>
    <source>
        <strain evidence="1">YG-Jan2019</strain>
    </source>
</reference>
<dbReference type="Proteomes" id="UP001157502">
    <property type="component" value="Chromosome 29"/>
</dbReference>
<sequence length="130" mass="15314">MAMGFSRRYKHFRNYEYDSGKQESEDEEMDERKGETDTKFQNQPVVSVEEEDWEVEIKNSKLPYDPEDLLSPTLRPTHPSRVPSPWLVQAQYKYSPSQHHTLPVRWRCQLESATELTASTADQFEDAEED</sequence>
<name>A0ACC2FEX0_DALPE</name>
<keyword evidence="2" id="KW-1185">Reference proteome</keyword>
<organism evidence="1 2">
    <name type="scientific">Dallia pectoralis</name>
    <name type="common">Alaska blackfish</name>
    <dbReference type="NCBI Taxonomy" id="75939"/>
    <lineage>
        <taxon>Eukaryota</taxon>
        <taxon>Metazoa</taxon>
        <taxon>Chordata</taxon>
        <taxon>Craniata</taxon>
        <taxon>Vertebrata</taxon>
        <taxon>Euteleostomi</taxon>
        <taxon>Actinopterygii</taxon>
        <taxon>Neopterygii</taxon>
        <taxon>Teleostei</taxon>
        <taxon>Protacanthopterygii</taxon>
        <taxon>Esociformes</taxon>
        <taxon>Umbridae</taxon>
        <taxon>Dallia</taxon>
    </lineage>
</organism>
<gene>
    <name evidence="1" type="ORF">DPEC_G00309330</name>
</gene>
<dbReference type="EMBL" id="CM055756">
    <property type="protein sequence ID" value="KAJ7989905.1"/>
    <property type="molecule type" value="Genomic_DNA"/>
</dbReference>
<accession>A0ACC2FEX0</accession>
<protein>
    <submittedName>
        <fullName evidence="1">Uncharacterized protein</fullName>
    </submittedName>
</protein>
<comment type="caution">
    <text evidence="1">The sequence shown here is derived from an EMBL/GenBank/DDBJ whole genome shotgun (WGS) entry which is preliminary data.</text>
</comment>
<evidence type="ECO:0000313" key="1">
    <source>
        <dbReference type="EMBL" id="KAJ7989905.1"/>
    </source>
</evidence>
<evidence type="ECO:0000313" key="2">
    <source>
        <dbReference type="Proteomes" id="UP001157502"/>
    </source>
</evidence>
<proteinExistence type="predicted"/>